<dbReference type="CDD" id="cd14798">
    <property type="entry name" value="RX-CC_like"/>
    <property type="match status" value="1"/>
</dbReference>
<evidence type="ECO:0000256" key="3">
    <source>
        <dbReference type="ARBA" id="ARBA00022821"/>
    </source>
</evidence>
<dbReference type="InterPro" id="IPR038005">
    <property type="entry name" value="RX-like_CC"/>
</dbReference>
<dbReference type="Gene3D" id="1.10.10.10">
    <property type="entry name" value="Winged helix-like DNA-binding domain superfamily/Winged helix DNA-binding domain"/>
    <property type="match status" value="1"/>
</dbReference>
<dbReference type="Pfam" id="PF18052">
    <property type="entry name" value="Rx_N"/>
    <property type="match status" value="1"/>
</dbReference>
<dbReference type="InterPro" id="IPR027417">
    <property type="entry name" value="P-loop_NTPase"/>
</dbReference>
<dbReference type="GO" id="GO:0043531">
    <property type="term" value="F:ADP binding"/>
    <property type="evidence" value="ECO:0007669"/>
    <property type="project" value="InterPro"/>
</dbReference>
<dbReference type="PANTHER" id="PTHR23155">
    <property type="entry name" value="DISEASE RESISTANCE PROTEIN RP"/>
    <property type="match status" value="1"/>
</dbReference>
<evidence type="ECO:0000256" key="1">
    <source>
        <dbReference type="ARBA" id="ARBA00022737"/>
    </source>
</evidence>
<feature type="domain" description="Disease resistance N-terminal" evidence="5">
    <location>
        <begin position="10"/>
        <end position="91"/>
    </location>
</feature>
<evidence type="ECO:0000259" key="4">
    <source>
        <dbReference type="Pfam" id="PF00931"/>
    </source>
</evidence>
<dbReference type="InterPro" id="IPR032675">
    <property type="entry name" value="LRR_dom_sf"/>
</dbReference>
<dbReference type="GO" id="GO:0098542">
    <property type="term" value="P:defense response to other organism"/>
    <property type="evidence" value="ECO:0007669"/>
    <property type="project" value="TreeGrafter"/>
</dbReference>
<comment type="caution">
    <text evidence="7">The sequence shown here is derived from an EMBL/GenBank/DDBJ whole genome shotgun (WGS) entry which is preliminary data.</text>
</comment>
<sequence length="764" mass="88265">MAAEIIGPIVLENLINLLVHEAKLLMGVKDQVSILQHDLGIMNAFLRDSAGKHKDSHIVKEVMNQTNKVALEAEDVIDEYIAMVLKQSRGNVFVNFFRCFGSATALHRLANKTTMINNVIRSINDNKASYNITEVEASFDAKAALWVHRRRRYVEETAVEGFAGKVDELDIEKNFKCRAWVYVSQEYNLRKLFLDILKWIIPKRKYKRTIEDLQNMYVEDLEAKLKEELSGKKYFIVMDDVWKSQVWEEVKVALPEEATGSRILITSRNKEVASRASKTHPYYLSGLNDDESWRLLQSKVFRGGQCPKDLEDCGLELAKVVKGYHFRLFKVNSFLIEDREPCLDILALSYNQLPYRLKSCFLYLGVFPEGFEISTTDLINLWISEGFIEQIGNRKVDAVAENYLEQLIDRSLIEVASKRSDGRVKNFRIHDLLRDFCVSQSVLEQFYEVHSDANNLSSRSTPARRLSVHCNKISEYTLSFASETLSARSVMFFSPSVDEKAWQRLFRVSKNIWTMTQLRHLSAYPMKLLSDPQTTDEKAGHDHQLNNLQVLSNLHVDRNTSGFIRKNKFPNLTKLGLFYDDENKEDHELMEISEMTDILESLEKLQHLQRLRITGFPQCERRRLKCFPSTLYKVTLYKTYVDWNLMKILGKLPNLRVLKIKDSSNPCPGKLIVLAGEFVELEVFKMDNYDIEEWKMEAQAMLKLQHLVIIGNRELKTLPAELWRSSHLKLVELSGFSPSLRESICTSTDFSRDSGKVVFINTKG</sequence>
<evidence type="ECO:0000259" key="6">
    <source>
        <dbReference type="Pfam" id="PF23559"/>
    </source>
</evidence>
<keyword evidence="3" id="KW-0611">Plant defense</keyword>
<keyword evidence="1" id="KW-0677">Repeat</keyword>
<dbReference type="Proteomes" id="UP000796880">
    <property type="component" value="Unassembled WGS sequence"/>
</dbReference>
<dbReference type="SUPFAM" id="SSF52058">
    <property type="entry name" value="L domain-like"/>
    <property type="match status" value="1"/>
</dbReference>
<dbReference type="InterPro" id="IPR041118">
    <property type="entry name" value="Rx_N"/>
</dbReference>
<feature type="domain" description="NB-ARC" evidence="4">
    <location>
        <begin position="170"/>
        <end position="303"/>
    </location>
</feature>
<dbReference type="Pfam" id="PF00931">
    <property type="entry name" value="NB-ARC"/>
    <property type="match status" value="1"/>
</dbReference>
<protein>
    <submittedName>
        <fullName evidence="7">Uncharacterized protein</fullName>
    </submittedName>
</protein>
<proteinExistence type="predicted"/>
<dbReference type="Gene3D" id="3.80.10.10">
    <property type="entry name" value="Ribonuclease Inhibitor"/>
    <property type="match status" value="1"/>
</dbReference>
<dbReference type="InterPro" id="IPR002182">
    <property type="entry name" value="NB-ARC"/>
</dbReference>
<gene>
    <name evidence="7" type="ORF">FNV43_RR00054</name>
</gene>
<accession>A0A8K0HPW3</accession>
<feature type="domain" description="Disease resistance protein winged helix" evidence="6">
    <location>
        <begin position="366"/>
        <end position="436"/>
    </location>
</feature>
<organism evidence="7 8">
    <name type="scientific">Rhamnella rubrinervis</name>
    <dbReference type="NCBI Taxonomy" id="2594499"/>
    <lineage>
        <taxon>Eukaryota</taxon>
        <taxon>Viridiplantae</taxon>
        <taxon>Streptophyta</taxon>
        <taxon>Embryophyta</taxon>
        <taxon>Tracheophyta</taxon>
        <taxon>Spermatophyta</taxon>
        <taxon>Magnoliopsida</taxon>
        <taxon>eudicotyledons</taxon>
        <taxon>Gunneridae</taxon>
        <taxon>Pentapetalae</taxon>
        <taxon>rosids</taxon>
        <taxon>fabids</taxon>
        <taxon>Rosales</taxon>
        <taxon>Rhamnaceae</taxon>
        <taxon>rhamnoid group</taxon>
        <taxon>Rhamneae</taxon>
        <taxon>Rhamnella</taxon>
    </lineage>
</organism>
<reference evidence="7" key="1">
    <citation type="submission" date="2020-03" db="EMBL/GenBank/DDBJ databases">
        <title>A high-quality chromosome-level genome assembly of a woody plant with both climbing and erect habits, Rhamnella rubrinervis.</title>
        <authorList>
            <person name="Lu Z."/>
            <person name="Yang Y."/>
            <person name="Zhu X."/>
            <person name="Sun Y."/>
        </authorList>
    </citation>
    <scope>NUCLEOTIDE SEQUENCE</scope>
    <source>
        <strain evidence="7">BYM</strain>
        <tissue evidence="7">Leaf</tissue>
    </source>
</reference>
<dbReference type="OrthoDB" id="1163443at2759"/>
<dbReference type="AlphaFoldDB" id="A0A8K0HPW3"/>
<dbReference type="Pfam" id="PF23559">
    <property type="entry name" value="WHD_DRP"/>
    <property type="match status" value="1"/>
</dbReference>
<dbReference type="InterPro" id="IPR058922">
    <property type="entry name" value="WHD_DRP"/>
</dbReference>
<evidence type="ECO:0000313" key="7">
    <source>
        <dbReference type="EMBL" id="KAF3455429.1"/>
    </source>
</evidence>
<dbReference type="InterPro" id="IPR044974">
    <property type="entry name" value="Disease_R_plants"/>
</dbReference>
<evidence type="ECO:0000259" key="5">
    <source>
        <dbReference type="Pfam" id="PF18052"/>
    </source>
</evidence>
<dbReference type="FunFam" id="1.10.10.10:FF:000322">
    <property type="entry name" value="Probable disease resistance protein At1g63360"/>
    <property type="match status" value="1"/>
</dbReference>
<dbReference type="Gene3D" id="3.40.50.300">
    <property type="entry name" value="P-loop containing nucleotide triphosphate hydrolases"/>
    <property type="match status" value="1"/>
</dbReference>
<dbReference type="Gene3D" id="1.20.5.4130">
    <property type="match status" value="1"/>
</dbReference>
<dbReference type="InterPro" id="IPR036388">
    <property type="entry name" value="WH-like_DNA-bd_sf"/>
</dbReference>
<keyword evidence="2" id="KW-0547">Nucleotide-binding</keyword>
<keyword evidence="8" id="KW-1185">Reference proteome</keyword>
<evidence type="ECO:0000313" key="8">
    <source>
        <dbReference type="Proteomes" id="UP000796880"/>
    </source>
</evidence>
<dbReference type="SUPFAM" id="SSF52540">
    <property type="entry name" value="P-loop containing nucleoside triphosphate hydrolases"/>
    <property type="match status" value="1"/>
</dbReference>
<name>A0A8K0HPW3_9ROSA</name>
<dbReference type="EMBL" id="VOIH02000001">
    <property type="protein sequence ID" value="KAF3455429.1"/>
    <property type="molecule type" value="Genomic_DNA"/>
</dbReference>
<dbReference type="PANTHER" id="PTHR23155:SF1193">
    <property type="entry name" value="DISEASE RESISTANCE PROTEIN RPP13-RELATED"/>
    <property type="match status" value="1"/>
</dbReference>
<evidence type="ECO:0000256" key="2">
    <source>
        <dbReference type="ARBA" id="ARBA00022741"/>
    </source>
</evidence>